<evidence type="ECO:0000256" key="3">
    <source>
        <dbReference type="ARBA" id="ARBA00023125"/>
    </source>
</evidence>
<keyword evidence="1" id="KW-0805">Transcription regulation</keyword>
<evidence type="ECO:0000256" key="1">
    <source>
        <dbReference type="ARBA" id="ARBA00023015"/>
    </source>
</evidence>
<dbReference type="GO" id="GO:0016987">
    <property type="term" value="F:sigma factor activity"/>
    <property type="evidence" value="ECO:0007669"/>
    <property type="project" value="UniProtKB-KW"/>
</dbReference>
<evidence type="ECO:0000259" key="5">
    <source>
        <dbReference type="Pfam" id="PF08281"/>
    </source>
</evidence>
<protein>
    <submittedName>
        <fullName evidence="6">Unannotated protein</fullName>
    </submittedName>
</protein>
<dbReference type="AlphaFoldDB" id="A0A6J7F7T0"/>
<name>A0A6J7F7T0_9ZZZZ</name>
<keyword evidence="3" id="KW-0238">DNA-binding</keyword>
<gene>
    <name evidence="6" type="ORF">UFOPK3564_00097</name>
</gene>
<evidence type="ECO:0000256" key="4">
    <source>
        <dbReference type="ARBA" id="ARBA00023163"/>
    </source>
</evidence>
<dbReference type="InterPro" id="IPR013249">
    <property type="entry name" value="RNA_pol_sigma70_r4_t2"/>
</dbReference>
<dbReference type="InterPro" id="IPR039425">
    <property type="entry name" value="RNA_pol_sigma-70-like"/>
</dbReference>
<keyword evidence="2" id="KW-0731">Sigma factor</keyword>
<evidence type="ECO:0000313" key="6">
    <source>
        <dbReference type="EMBL" id="CAB4892452.1"/>
    </source>
</evidence>
<dbReference type="EMBL" id="CAFBMK010000003">
    <property type="protein sequence ID" value="CAB4892452.1"/>
    <property type="molecule type" value="Genomic_DNA"/>
</dbReference>
<accession>A0A6J7F7T0</accession>
<dbReference type="InterPro" id="IPR014284">
    <property type="entry name" value="RNA_pol_sigma-70_dom"/>
</dbReference>
<keyword evidence="4" id="KW-0804">Transcription</keyword>
<dbReference type="Gene3D" id="1.10.10.10">
    <property type="entry name" value="Winged helix-like DNA-binding domain superfamily/Winged helix DNA-binding domain"/>
    <property type="match status" value="1"/>
</dbReference>
<organism evidence="6">
    <name type="scientific">freshwater metagenome</name>
    <dbReference type="NCBI Taxonomy" id="449393"/>
    <lineage>
        <taxon>unclassified sequences</taxon>
        <taxon>metagenomes</taxon>
        <taxon>ecological metagenomes</taxon>
    </lineage>
</organism>
<dbReference type="Pfam" id="PF08281">
    <property type="entry name" value="Sigma70_r4_2"/>
    <property type="match status" value="1"/>
</dbReference>
<dbReference type="PANTHER" id="PTHR43133:SF8">
    <property type="entry name" value="RNA POLYMERASE SIGMA FACTOR HI_1459-RELATED"/>
    <property type="match status" value="1"/>
</dbReference>
<dbReference type="PANTHER" id="PTHR43133">
    <property type="entry name" value="RNA POLYMERASE ECF-TYPE SIGMA FACTO"/>
    <property type="match status" value="1"/>
</dbReference>
<proteinExistence type="predicted"/>
<dbReference type="GO" id="GO:0003677">
    <property type="term" value="F:DNA binding"/>
    <property type="evidence" value="ECO:0007669"/>
    <property type="project" value="UniProtKB-KW"/>
</dbReference>
<dbReference type="NCBIfam" id="TIGR02937">
    <property type="entry name" value="sigma70-ECF"/>
    <property type="match status" value="1"/>
</dbReference>
<sequence>MHPDHHEILQRVYRDHHQKAARAVAYRNHRRVTDPAVQDAVAVAIERLAGFLARGGHVDRNAEAGWLITTACREYQRPLTSPEARRTRPINEVIEATVPIVGPSPEEDLLRRVADEGVQRALDQALGRLSALQREVLEALAAGLTYREIEERTGLSNTAVSKAIQRARRTLRADGRLAHELREWRA</sequence>
<dbReference type="InterPro" id="IPR036388">
    <property type="entry name" value="WH-like_DNA-bd_sf"/>
</dbReference>
<dbReference type="GO" id="GO:0006352">
    <property type="term" value="P:DNA-templated transcription initiation"/>
    <property type="evidence" value="ECO:0007669"/>
    <property type="project" value="InterPro"/>
</dbReference>
<evidence type="ECO:0000256" key="2">
    <source>
        <dbReference type="ARBA" id="ARBA00023082"/>
    </source>
</evidence>
<dbReference type="InterPro" id="IPR013324">
    <property type="entry name" value="RNA_pol_sigma_r3/r4-like"/>
</dbReference>
<dbReference type="SUPFAM" id="SSF88659">
    <property type="entry name" value="Sigma3 and sigma4 domains of RNA polymerase sigma factors"/>
    <property type="match status" value="1"/>
</dbReference>
<reference evidence="6" key="1">
    <citation type="submission" date="2020-05" db="EMBL/GenBank/DDBJ databases">
        <authorList>
            <person name="Chiriac C."/>
            <person name="Salcher M."/>
            <person name="Ghai R."/>
            <person name="Kavagutti S V."/>
        </authorList>
    </citation>
    <scope>NUCLEOTIDE SEQUENCE</scope>
</reference>
<feature type="domain" description="RNA polymerase sigma factor 70 region 4 type 2" evidence="5">
    <location>
        <begin position="120"/>
        <end position="171"/>
    </location>
</feature>